<evidence type="ECO:0000256" key="3">
    <source>
        <dbReference type="ARBA" id="ARBA00022695"/>
    </source>
</evidence>
<dbReference type="Gene3D" id="1.20.272.10">
    <property type="match status" value="1"/>
</dbReference>
<proteinExistence type="inferred from homology"/>
<dbReference type="InterPro" id="IPR022754">
    <property type="entry name" value="DNA_pol_III_gamma-3"/>
</dbReference>
<evidence type="ECO:0000256" key="10">
    <source>
        <dbReference type="ARBA" id="ARBA00049244"/>
    </source>
</evidence>
<dbReference type="GO" id="GO:0003887">
    <property type="term" value="F:DNA-directed DNA polymerase activity"/>
    <property type="evidence" value="ECO:0007669"/>
    <property type="project" value="UniProtKB-KW"/>
</dbReference>
<dbReference type="GO" id="GO:0006261">
    <property type="term" value="P:DNA-templated DNA replication"/>
    <property type="evidence" value="ECO:0007669"/>
    <property type="project" value="TreeGrafter"/>
</dbReference>
<dbReference type="InterPro" id="IPR008921">
    <property type="entry name" value="DNA_pol3_clamp-load_cplx_C"/>
</dbReference>
<protein>
    <recommendedName>
        <fullName evidence="11">DNA polymerase III subunit gamma/tau</fullName>
        <ecNumber evidence="11">2.7.7.7</ecNumber>
    </recommendedName>
</protein>
<dbReference type="CDD" id="cd18137">
    <property type="entry name" value="HLD_clamp_pol_III_gamma_tau"/>
    <property type="match status" value="1"/>
</dbReference>
<evidence type="ECO:0000256" key="1">
    <source>
        <dbReference type="ARBA" id="ARBA00006360"/>
    </source>
</evidence>
<dbReference type="InterPro" id="IPR003593">
    <property type="entry name" value="AAA+_ATPase"/>
</dbReference>
<dbReference type="AlphaFoldDB" id="A0AB37UT10"/>
<dbReference type="Pfam" id="PF13177">
    <property type="entry name" value="DNA_pol3_delta2"/>
    <property type="match status" value="1"/>
</dbReference>
<dbReference type="GO" id="GO:0046872">
    <property type="term" value="F:metal ion binding"/>
    <property type="evidence" value="ECO:0007669"/>
    <property type="project" value="UniProtKB-KW"/>
</dbReference>
<dbReference type="Proteomes" id="UP000282574">
    <property type="component" value="Unassembled WGS sequence"/>
</dbReference>
<evidence type="ECO:0000256" key="5">
    <source>
        <dbReference type="ARBA" id="ARBA00022723"/>
    </source>
</evidence>
<comment type="caution">
    <text evidence="13">The sequence shown here is derived from an EMBL/GenBank/DDBJ whole genome shotgun (WGS) entry which is preliminary data.</text>
</comment>
<keyword evidence="8 11" id="KW-0067">ATP-binding</keyword>
<organism evidence="13 14">
    <name type="scientific">Chroococcidiopsis cubana SAG 39.79</name>
    <dbReference type="NCBI Taxonomy" id="388085"/>
    <lineage>
        <taxon>Bacteria</taxon>
        <taxon>Bacillati</taxon>
        <taxon>Cyanobacteriota</taxon>
        <taxon>Cyanophyceae</taxon>
        <taxon>Chroococcidiopsidales</taxon>
        <taxon>Chroococcidiopsidaceae</taxon>
        <taxon>Chroococcidiopsis</taxon>
    </lineage>
</organism>
<keyword evidence="7" id="KW-0862">Zinc</keyword>
<dbReference type="NCBIfam" id="TIGR02397">
    <property type="entry name" value="dnaX_nterm"/>
    <property type="match status" value="1"/>
</dbReference>
<feature type="domain" description="AAA+ ATPase" evidence="12">
    <location>
        <begin position="38"/>
        <end position="182"/>
    </location>
</feature>
<accession>A0AB37UT10</accession>
<dbReference type="Pfam" id="PF22608">
    <property type="entry name" value="DNAX_ATPase_lid"/>
    <property type="match status" value="1"/>
</dbReference>
<keyword evidence="3 11" id="KW-0548">Nucleotidyltransferase</keyword>
<dbReference type="PANTHER" id="PTHR11669:SF0">
    <property type="entry name" value="PROTEIN STICHEL-LIKE 2"/>
    <property type="match status" value="1"/>
</dbReference>
<comment type="similarity">
    <text evidence="1 11">Belongs to the DnaX/STICHEL family.</text>
</comment>
<evidence type="ECO:0000256" key="7">
    <source>
        <dbReference type="ARBA" id="ARBA00022833"/>
    </source>
</evidence>
<keyword evidence="9 11" id="KW-0239">DNA-directed DNA polymerase</keyword>
<gene>
    <name evidence="11" type="primary">dnaX</name>
    <name evidence="13" type="ORF">DSM107010_01660</name>
</gene>
<evidence type="ECO:0000256" key="6">
    <source>
        <dbReference type="ARBA" id="ARBA00022741"/>
    </source>
</evidence>
<dbReference type="Gene3D" id="1.10.8.60">
    <property type="match status" value="1"/>
</dbReference>
<evidence type="ECO:0000256" key="9">
    <source>
        <dbReference type="ARBA" id="ARBA00022932"/>
    </source>
</evidence>
<keyword evidence="14" id="KW-1185">Reference proteome</keyword>
<evidence type="ECO:0000256" key="11">
    <source>
        <dbReference type="RuleBase" id="RU364063"/>
    </source>
</evidence>
<evidence type="ECO:0000256" key="8">
    <source>
        <dbReference type="ARBA" id="ARBA00022840"/>
    </source>
</evidence>
<dbReference type="FunFam" id="1.10.8.60:FF:000013">
    <property type="entry name" value="DNA polymerase III subunit gamma/tau"/>
    <property type="match status" value="1"/>
</dbReference>
<dbReference type="EC" id="2.7.7.7" evidence="11"/>
<dbReference type="CDD" id="cd00009">
    <property type="entry name" value="AAA"/>
    <property type="match status" value="1"/>
</dbReference>
<comment type="subunit">
    <text evidence="11">DNA polymerase III contains a core (composed of alpha, epsilon and theta chains) that associates with a tau subunit. This core dimerizes to form the POLIII' complex. PolIII' associates with the gamma complex (composed of gamma, delta, delta', psi and chi chains) and with the beta chain to form the complete DNA polymerase III complex.</text>
</comment>
<evidence type="ECO:0000313" key="13">
    <source>
        <dbReference type="EMBL" id="RUT14620.1"/>
    </source>
</evidence>
<dbReference type="NCBIfam" id="NF004046">
    <property type="entry name" value="PRK05563.1"/>
    <property type="match status" value="1"/>
</dbReference>
<keyword evidence="4 11" id="KW-0235">DNA replication</keyword>
<keyword evidence="5" id="KW-0479">Metal-binding</keyword>
<dbReference type="SUPFAM" id="SSF48019">
    <property type="entry name" value="post-AAA+ oligomerization domain-like"/>
    <property type="match status" value="1"/>
</dbReference>
<evidence type="ECO:0000256" key="4">
    <source>
        <dbReference type="ARBA" id="ARBA00022705"/>
    </source>
</evidence>
<evidence type="ECO:0000259" key="12">
    <source>
        <dbReference type="SMART" id="SM00382"/>
    </source>
</evidence>
<evidence type="ECO:0000313" key="14">
    <source>
        <dbReference type="Proteomes" id="UP000282574"/>
    </source>
</evidence>
<reference evidence="13 14" key="1">
    <citation type="journal article" date="2019" name="Genome Biol. Evol.">
        <title>Day and night: Metabolic profiles and evolutionary relationships of six axenic non-marine cyanobacteria.</title>
        <authorList>
            <person name="Will S.E."/>
            <person name="Henke P."/>
            <person name="Boedeker C."/>
            <person name="Huang S."/>
            <person name="Brinkmann H."/>
            <person name="Rohde M."/>
            <person name="Jarek M."/>
            <person name="Friedl T."/>
            <person name="Seufert S."/>
            <person name="Schumacher M."/>
            <person name="Overmann J."/>
            <person name="Neumann-Schaal M."/>
            <person name="Petersen J."/>
        </authorList>
    </citation>
    <scope>NUCLEOTIDE SEQUENCE [LARGE SCALE GENOMIC DNA]</scope>
    <source>
        <strain evidence="13 14">SAG 39.79</strain>
    </source>
</reference>
<name>A0AB37UT10_9CYAN</name>
<dbReference type="RefSeq" id="WP_106166544.1">
    <property type="nucleotide sequence ID" value="NZ_JAVKZF010000005.1"/>
</dbReference>
<dbReference type="SUPFAM" id="SSF52540">
    <property type="entry name" value="P-loop containing nucleoside triphosphate hydrolases"/>
    <property type="match status" value="1"/>
</dbReference>
<dbReference type="GO" id="GO:0009360">
    <property type="term" value="C:DNA polymerase III complex"/>
    <property type="evidence" value="ECO:0007669"/>
    <property type="project" value="InterPro"/>
</dbReference>
<dbReference type="InterPro" id="IPR045085">
    <property type="entry name" value="HLD_clamp_pol_III_gamma_tau"/>
</dbReference>
<comment type="catalytic activity">
    <reaction evidence="10 11">
        <text>DNA(n) + a 2'-deoxyribonucleoside 5'-triphosphate = DNA(n+1) + diphosphate</text>
        <dbReference type="Rhea" id="RHEA:22508"/>
        <dbReference type="Rhea" id="RHEA-COMP:17339"/>
        <dbReference type="Rhea" id="RHEA-COMP:17340"/>
        <dbReference type="ChEBI" id="CHEBI:33019"/>
        <dbReference type="ChEBI" id="CHEBI:61560"/>
        <dbReference type="ChEBI" id="CHEBI:173112"/>
        <dbReference type="EC" id="2.7.7.7"/>
    </reaction>
</comment>
<sequence length="444" mass="49464">MIPYNPIHLKYRPQTLAQLVGQDIIATTLSNAINGSKIAPAYLFVGPRGTGKTSTARILAKSLNCQSVNQATTTPCGQCQSCRAIASSHSLDVNELDAASNSGVENIREIVERSSFAPVESRYKVIILDECHSLSLAAFNSLLKTLEQPPSNVVFILCTTEVHKVPLTIISRCQRFDFRKIDPKAIADHLQAITVAEQIDITPEALQLVAQTSHGCLRDALTLLDQLSNVGTQIAAEQVYLMAGTVPEPELLDLLDNISTGNVTACCRIIQKLVEQGKDPFIVYLDILRILKDLLVIKTCVDATELAWQATEKWERLQSLVQYWKAISIQDAIKLLNSRERQMKQQSSQLWLEVIILELAKIPRSLTANNQPTADPWYSWEYPSDAIAWGHQLLPYLGYRELWEKWNALATINGKKAPAWVKAIEEARLHKQLTTVGKTTSSVW</sequence>
<keyword evidence="2 11" id="KW-0808">Transferase</keyword>
<dbReference type="PANTHER" id="PTHR11669">
    <property type="entry name" value="REPLICATION FACTOR C / DNA POLYMERASE III GAMMA-TAU SUBUNIT"/>
    <property type="match status" value="1"/>
</dbReference>
<dbReference type="Pfam" id="PF12169">
    <property type="entry name" value="DNA_pol3_gamma3"/>
    <property type="match status" value="1"/>
</dbReference>
<dbReference type="InterPro" id="IPR027417">
    <property type="entry name" value="P-loop_NTPase"/>
</dbReference>
<dbReference type="EMBL" id="RSCK01000001">
    <property type="protein sequence ID" value="RUT14620.1"/>
    <property type="molecule type" value="Genomic_DNA"/>
</dbReference>
<dbReference type="GO" id="GO:0003677">
    <property type="term" value="F:DNA binding"/>
    <property type="evidence" value="ECO:0007669"/>
    <property type="project" value="InterPro"/>
</dbReference>
<dbReference type="InterPro" id="IPR012763">
    <property type="entry name" value="DNA_pol_III_sug/sutau_N"/>
</dbReference>
<dbReference type="Gene3D" id="3.40.50.300">
    <property type="entry name" value="P-loop containing nucleotide triphosphate hydrolases"/>
    <property type="match status" value="1"/>
</dbReference>
<dbReference type="FunFam" id="3.40.50.300:FF:000014">
    <property type="entry name" value="DNA polymerase III subunit gamma/tau"/>
    <property type="match status" value="1"/>
</dbReference>
<evidence type="ECO:0000256" key="2">
    <source>
        <dbReference type="ARBA" id="ARBA00022679"/>
    </source>
</evidence>
<dbReference type="InterPro" id="IPR050238">
    <property type="entry name" value="DNA_Rep/Repair_Clamp_Loader"/>
</dbReference>
<dbReference type="SMART" id="SM00382">
    <property type="entry name" value="AAA"/>
    <property type="match status" value="1"/>
</dbReference>
<comment type="function">
    <text evidence="11">DNA polymerase III is a complex, multichain enzyme responsible for most of the replicative synthesis in bacteria. This DNA polymerase also exhibits 3' to 5' exonuclease activity.</text>
</comment>
<keyword evidence="6 11" id="KW-0547">Nucleotide-binding</keyword>
<dbReference type="GO" id="GO:0005524">
    <property type="term" value="F:ATP binding"/>
    <property type="evidence" value="ECO:0007669"/>
    <property type="project" value="UniProtKB-KW"/>
</dbReference>